<comment type="subcellular location">
    <subcellularLocation>
        <location evidence="6">Cytoplasm</location>
    </subcellularLocation>
</comment>
<dbReference type="EC" id="3.1.11.6" evidence="6"/>
<evidence type="ECO:0000256" key="5">
    <source>
        <dbReference type="ARBA" id="ARBA00022839"/>
    </source>
</evidence>
<feature type="coiled-coil region" evidence="7">
    <location>
        <begin position="3"/>
        <end position="61"/>
    </location>
</feature>
<evidence type="ECO:0000313" key="9">
    <source>
        <dbReference type="Proteomes" id="UP000215215"/>
    </source>
</evidence>
<proteinExistence type="inferred from homology"/>
<dbReference type="EMBL" id="NOZQ01000215">
    <property type="protein sequence ID" value="OYD13774.1"/>
    <property type="molecule type" value="Genomic_DNA"/>
</dbReference>
<keyword evidence="2 6" id="KW-0963">Cytoplasm</keyword>
<protein>
    <recommendedName>
        <fullName evidence="6">Exodeoxyribonuclease 7 small subunit</fullName>
        <ecNumber evidence="6">3.1.11.6</ecNumber>
    </recommendedName>
    <alternativeName>
        <fullName evidence="6">Exodeoxyribonuclease VII small subunit</fullName>
        <shortName evidence="6">Exonuclease VII small subunit</shortName>
    </alternativeName>
</protein>
<dbReference type="SUPFAM" id="SSF116842">
    <property type="entry name" value="XseB-like"/>
    <property type="match status" value="1"/>
</dbReference>
<evidence type="ECO:0000256" key="2">
    <source>
        <dbReference type="ARBA" id="ARBA00022490"/>
    </source>
</evidence>
<dbReference type="GO" id="GO:0005829">
    <property type="term" value="C:cytosol"/>
    <property type="evidence" value="ECO:0007669"/>
    <property type="project" value="TreeGrafter"/>
</dbReference>
<dbReference type="InterPro" id="IPR003761">
    <property type="entry name" value="Exonuc_VII_S"/>
</dbReference>
<dbReference type="GO" id="GO:0006308">
    <property type="term" value="P:DNA catabolic process"/>
    <property type="evidence" value="ECO:0007669"/>
    <property type="project" value="UniProtKB-UniRule"/>
</dbReference>
<keyword evidence="5 6" id="KW-0269">Exonuclease</keyword>
<dbReference type="AlphaFoldDB" id="A0A235BNJ5"/>
<dbReference type="GO" id="GO:0009318">
    <property type="term" value="C:exodeoxyribonuclease VII complex"/>
    <property type="evidence" value="ECO:0007669"/>
    <property type="project" value="UniProtKB-UniRule"/>
</dbReference>
<dbReference type="GO" id="GO:0008855">
    <property type="term" value="F:exodeoxyribonuclease VII activity"/>
    <property type="evidence" value="ECO:0007669"/>
    <property type="project" value="UniProtKB-UniRule"/>
</dbReference>
<comment type="subunit">
    <text evidence="6">Heterooligomer composed of large and small subunits.</text>
</comment>
<evidence type="ECO:0000256" key="1">
    <source>
        <dbReference type="ARBA" id="ARBA00009998"/>
    </source>
</evidence>
<dbReference type="Pfam" id="PF02609">
    <property type="entry name" value="Exonuc_VII_S"/>
    <property type="match status" value="1"/>
</dbReference>
<name>A0A235BNJ5_UNCW3</name>
<keyword evidence="4 6" id="KW-0378">Hydrolase</keyword>
<comment type="similarity">
    <text evidence="1 6">Belongs to the XseB family.</text>
</comment>
<evidence type="ECO:0000256" key="4">
    <source>
        <dbReference type="ARBA" id="ARBA00022801"/>
    </source>
</evidence>
<dbReference type="PANTHER" id="PTHR34137:SF1">
    <property type="entry name" value="EXODEOXYRIBONUCLEASE 7 SMALL SUBUNIT"/>
    <property type="match status" value="1"/>
</dbReference>
<sequence>MGERKFEDALNRLEEIVKKLEDGDVSLDDALKLFGEGQELLVFLRQKLNKAETKIKELIKTEKGFSLKDVEETGETG</sequence>
<dbReference type="NCBIfam" id="TIGR01280">
    <property type="entry name" value="xseB"/>
    <property type="match status" value="1"/>
</dbReference>
<dbReference type="Gene3D" id="1.10.287.1040">
    <property type="entry name" value="Exonuclease VII, small subunit"/>
    <property type="match status" value="1"/>
</dbReference>
<accession>A0A235BNJ5</accession>
<dbReference type="PANTHER" id="PTHR34137">
    <property type="entry name" value="EXODEOXYRIBONUCLEASE 7 SMALL SUBUNIT"/>
    <property type="match status" value="1"/>
</dbReference>
<keyword evidence="7" id="KW-0175">Coiled coil</keyword>
<comment type="function">
    <text evidence="6">Bidirectionally degrades single-stranded DNA into large acid-insoluble oligonucleotides, which are then degraded further into small acid-soluble oligonucleotides.</text>
</comment>
<dbReference type="Proteomes" id="UP000215215">
    <property type="component" value="Unassembled WGS sequence"/>
</dbReference>
<comment type="catalytic activity">
    <reaction evidence="6">
        <text>Exonucleolytic cleavage in either 5'- to 3'- or 3'- to 5'-direction to yield nucleoside 5'-phosphates.</text>
        <dbReference type="EC" id="3.1.11.6"/>
    </reaction>
</comment>
<organism evidence="8 9">
    <name type="scientific">candidate division WOR-3 bacterium JGI_Cruoil_03_44_89</name>
    <dbReference type="NCBI Taxonomy" id="1973748"/>
    <lineage>
        <taxon>Bacteria</taxon>
        <taxon>Bacteria division WOR-3</taxon>
    </lineage>
</organism>
<gene>
    <name evidence="6 8" type="primary">xseB</name>
    <name evidence="8" type="ORF">CH333_09950</name>
</gene>
<keyword evidence="3 6" id="KW-0540">Nuclease</keyword>
<evidence type="ECO:0000256" key="6">
    <source>
        <dbReference type="HAMAP-Rule" id="MF_00337"/>
    </source>
</evidence>
<dbReference type="InterPro" id="IPR037004">
    <property type="entry name" value="Exonuc_VII_ssu_sf"/>
</dbReference>
<evidence type="ECO:0000256" key="3">
    <source>
        <dbReference type="ARBA" id="ARBA00022722"/>
    </source>
</evidence>
<reference evidence="8 9" key="1">
    <citation type="submission" date="2017-07" db="EMBL/GenBank/DDBJ databases">
        <title>Recovery of genomes from metagenomes via a dereplication, aggregation, and scoring strategy.</title>
        <authorList>
            <person name="Sieber C.M."/>
            <person name="Probst A.J."/>
            <person name="Sharrar A."/>
            <person name="Thomas B.C."/>
            <person name="Hess M."/>
            <person name="Tringe S.G."/>
            <person name="Banfield J.F."/>
        </authorList>
    </citation>
    <scope>NUCLEOTIDE SEQUENCE [LARGE SCALE GENOMIC DNA]</scope>
    <source>
        <strain evidence="8">JGI_Cruoil_03_44_89</strain>
    </source>
</reference>
<evidence type="ECO:0000256" key="7">
    <source>
        <dbReference type="SAM" id="Coils"/>
    </source>
</evidence>
<dbReference type="HAMAP" id="MF_00337">
    <property type="entry name" value="Exonuc_7_S"/>
    <property type="match status" value="1"/>
</dbReference>
<comment type="caution">
    <text evidence="8">The sequence shown here is derived from an EMBL/GenBank/DDBJ whole genome shotgun (WGS) entry which is preliminary data.</text>
</comment>
<evidence type="ECO:0000313" key="8">
    <source>
        <dbReference type="EMBL" id="OYD13774.1"/>
    </source>
</evidence>